<evidence type="ECO:0000259" key="2">
    <source>
        <dbReference type="Pfam" id="PF02698"/>
    </source>
</evidence>
<accession>A0A847S8N5</accession>
<organism evidence="3 4">
    <name type="scientific">Leeia aquatica</name>
    <dbReference type="NCBI Taxonomy" id="2725557"/>
    <lineage>
        <taxon>Bacteria</taxon>
        <taxon>Pseudomonadati</taxon>
        <taxon>Pseudomonadota</taxon>
        <taxon>Betaproteobacteria</taxon>
        <taxon>Neisseriales</taxon>
        <taxon>Leeiaceae</taxon>
        <taxon>Leeia</taxon>
    </lineage>
</organism>
<evidence type="ECO:0000313" key="3">
    <source>
        <dbReference type="EMBL" id="NLR76123.1"/>
    </source>
</evidence>
<name>A0A847S8N5_9NEIS</name>
<dbReference type="CDD" id="cd06259">
    <property type="entry name" value="YdcF-like"/>
    <property type="match status" value="1"/>
</dbReference>
<dbReference type="EMBL" id="JABAIM010000003">
    <property type="protein sequence ID" value="NLR76123.1"/>
    <property type="molecule type" value="Genomic_DNA"/>
</dbReference>
<keyword evidence="1" id="KW-0472">Membrane</keyword>
<keyword evidence="4" id="KW-1185">Reference proteome</keyword>
<dbReference type="InterPro" id="IPR003848">
    <property type="entry name" value="DUF218"/>
</dbReference>
<reference evidence="3 4" key="1">
    <citation type="submission" date="2020-04" db="EMBL/GenBank/DDBJ databases">
        <title>Draft genome of Leeia sp. IMCC25680.</title>
        <authorList>
            <person name="Song J."/>
            <person name="Cho J.-C."/>
        </authorList>
    </citation>
    <scope>NUCLEOTIDE SEQUENCE [LARGE SCALE GENOMIC DNA]</scope>
    <source>
        <strain evidence="3 4">IMCC25680</strain>
    </source>
</reference>
<dbReference type="GO" id="GO:0000270">
    <property type="term" value="P:peptidoglycan metabolic process"/>
    <property type="evidence" value="ECO:0007669"/>
    <property type="project" value="TreeGrafter"/>
</dbReference>
<comment type="caution">
    <text evidence="3">The sequence shown here is derived from an EMBL/GenBank/DDBJ whole genome shotgun (WGS) entry which is preliminary data.</text>
</comment>
<feature type="domain" description="DUF218" evidence="2">
    <location>
        <begin position="79"/>
        <end position="241"/>
    </location>
</feature>
<dbReference type="RefSeq" id="WP_168877796.1">
    <property type="nucleotide sequence ID" value="NZ_JABAIM010000003.1"/>
</dbReference>
<dbReference type="InterPro" id="IPR051599">
    <property type="entry name" value="Cell_Envelope_Assoc"/>
</dbReference>
<dbReference type="Proteomes" id="UP000587991">
    <property type="component" value="Unassembled WGS sequence"/>
</dbReference>
<dbReference type="InterPro" id="IPR014729">
    <property type="entry name" value="Rossmann-like_a/b/a_fold"/>
</dbReference>
<protein>
    <submittedName>
        <fullName evidence="3">YdcF family protein</fullName>
    </submittedName>
</protein>
<dbReference type="Gene3D" id="3.40.50.620">
    <property type="entry name" value="HUPs"/>
    <property type="match status" value="1"/>
</dbReference>
<dbReference type="Pfam" id="PF02698">
    <property type="entry name" value="DUF218"/>
    <property type="match status" value="1"/>
</dbReference>
<gene>
    <name evidence="3" type="ORF">HF682_13240</name>
</gene>
<dbReference type="GO" id="GO:0043164">
    <property type="term" value="P:Gram-negative-bacterium-type cell wall biogenesis"/>
    <property type="evidence" value="ECO:0007669"/>
    <property type="project" value="TreeGrafter"/>
</dbReference>
<proteinExistence type="predicted"/>
<dbReference type="GO" id="GO:0005886">
    <property type="term" value="C:plasma membrane"/>
    <property type="evidence" value="ECO:0007669"/>
    <property type="project" value="TreeGrafter"/>
</dbReference>
<dbReference type="PANTHER" id="PTHR30336">
    <property type="entry name" value="INNER MEMBRANE PROTEIN, PROBABLE PERMEASE"/>
    <property type="match status" value="1"/>
</dbReference>
<feature type="transmembrane region" description="Helical" evidence="1">
    <location>
        <begin position="41"/>
        <end position="57"/>
    </location>
</feature>
<evidence type="ECO:0000256" key="1">
    <source>
        <dbReference type="SAM" id="Phobius"/>
    </source>
</evidence>
<keyword evidence="1" id="KW-1133">Transmembrane helix</keyword>
<feature type="transmembrane region" description="Helical" evidence="1">
    <location>
        <begin position="6"/>
        <end position="29"/>
    </location>
</feature>
<keyword evidence="1" id="KW-0812">Transmembrane</keyword>
<evidence type="ECO:0000313" key="4">
    <source>
        <dbReference type="Proteomes" id="UP000587991"/>
    </source>
</evidence>
<dbReference type="AlphaFoldDB" id="A0A847S8N5"/>
<dbReference type="PANTHER" id="PTHR30336:SF4">
    <property type="entry name" value="ENVELOPE BIOGENESIS FACTOR ELYC"/>
    <property type="match status" value="1"/>
</dbReference>
<sequence length="249" mass="28072">MDTSWFIRNLIVAFVLPPFSLLWLLLLAWLGRQRFPRLAKVGFWVGLFLLYLTATPWCANRLAAGLERGMAWQPHPDAQAIVVLGGGRQAAQADFHESRTLSKASLQRARYAAWLHRKTGLPILVSGGAPDGGIAEAVLQQRVLQDELGVRVQWLEGASNTTAENASFSARLLRQHGVGRVYVVSDAWHLRRALPQFQQQGLQVYPAGVAFHEDAPFWVRDWLPHAGSWRESGQMLHEWLGIVWYALRH</sequence>